<dbReference type="Proteomes" id="UP000007148">
    <property type="component" value="Unassembled WGS sequence"/>
</dbReference>
<organism evidence="2 3">
    <name type="scientific">Serendipita indica (strain DSM 11827)</name>
    <name type="common">Root endophyte fungus</name>
    <name type="synonym">Piriformospora indica</name>
    <dbReference type="NCBI Taxonomy" id="1109443"/>
    <lineage>
        <taxon>Eukaryota</taxon>
        <taxon>Fungi</taxon>
        <taxon>Dikarya</taxon>
        <taxon>Basidiomycota</taxon>
        <taxon>Agaricomycotina</taxon>
        <taxon>Agaricomycetes</taxon>
        <taxon>Sebacinales</taxon>
        <taxon>Serendipitaceae</taxon>
        <taxon>Serendipita</taxon>
    </lineage>
</organism>
<dbReference type="HOGENOM" id="CLU_2543415_0_0_1"/>
<feature type="region of interest" description="Disordered" evidence="1">
    <location>
        <begin position="63"/>
        <end position="83"/>
    </location>
</feature>
<reference evidence="2 3" key="1">
    <citation type="journal article" date="2011" name="PLoS Pathog.">
        <title>Endophytic Life Strategies Decoded by Genome and Transcriptome Analyses of the Mutualistic Root Symbiont Piriformospora indica.</title>
        <authorList>
            <person name="Zuccaro A."/>
            <person name="Lahrmann U."/>
            <person name="Guldener U."/>
            <person name="Langen G."/>
            <person name="Pfiffi S."/>
            <person name="Biedenkopf D."/>
            <person name="Wong P."/>
            <person name="Samans B."/>
            <person name="Grimm C."/>
            <person name="Basiewicz M."/>
            <person name="Murat C."/>
            <person name="Martin F."/>
            <person name="Kogel K.H."/>
        </authorList>
    </citation>
    <scope>NUCLEOTIDE SEQUENCE [LARGE SCALE GENOMIC DNA]</scope>
    <source>
        <strain evidence="2 3">DSM 11827</strain>
    </source>
</reference>
<evidence type="ECO:0000313" key="3">
    <source>
        <dbReference type="Proteomes" id="UP000007148"/>
    </source>
</evidence>
<comment type="caution">
    <text evidence="2">The sequence shown here is derived from an EMBL/GenBank/DDBJ whole genome shotgun (WGS) entry which is preliminary data.</text>
</comment>
<dbReference type="InParanoid" id="G4U0H7"/>
<gene>
    <name evidence="2" type="ORF">PIIN_11055</name>
</gene>
<proteinExistence type="predicted"/>
<name>G4U0H7_SERID</name>
<evidence type="ECO:0000313" key="2">
    <source>
        <dbReference type="EMBL" id="CCA77070.1"/>
    </source>
</evidence>
<feature type="compositionally biased region" description="Polar residues" evidence="1">
    <location>
        <begin position="72"/>
        <end position="83"/>
    </location>
</feature>
<sequence length="83" mass="9942">MAEARKVINITQEANQALADVIENMREVHRRYRQVTNEFIQQLLEENEEQEKKLRQELRAAVLSRESETRSKYSTPRVRNSRQ</sequence>
<keyword evidence="3" id="KW-1185">Reference proteome</keyword>
<evidence type="ECO:0000256" key="1">
    <source>
        <dbReference type="SAM" id="MobiDB-lite"/>
    </source>
</evidence>
<dbReference type="AlphaFoldDB" id="G4U0H7"/>
<accession>G4U0H7</accession>
<dbReference type="EMBL" id="CAFZ01001239">
    <property type="protein sequence ID" value="CCA77070.1"/>
    <property type="molecule type" value="Genomic_DNA"/>
</dbReference>
<protein>
    <submittedName>
        <fullName evidence="2">Uncharacterized protein</fullName>
    </submittedName>
</protein>